<comment type="caution">
    <text evidence="3">The sequence shown here is derived from an EMBL/GenBank/DDBJ whole genome shotgun (WGS) entry which is preliminary data.</text>
</comment>
<organism evidence="3 4">
    <name type="scientific">Roseibaca calidilacus</name>
    <dbReference type="NCBI Taxonomy" id="1666912"/>
    <lineage>
        <taxon>Bacteria</taxon>
        <taxon>Pseudomonadati</taxon>
        <taxon>Pseudomonadota</taxon>
        <taxon>Alphaproteobacteria</taxon>
        <taxon>Rhodobacterales</taxon>
        <taxon>Paracoccaceae</taxon>
        <taxon>Roseinatronobacter</taxon>
    </lineage>
</organism>
<dbReference type="RefSeq" id="WP_176699408.1">
    <property type="nucleotide sequence ID" value="NZ_FBYC01000004.1"/>
</dbReference>
<keyword evidence="1" id="KW-0175">Coiled coil</keyword>
<accession>A0ABM9VW16</accession>
<evidence type="ECO:0000313" key="3">
    <source>
        <dbReference type="EMBL" id="CUX83273.1"/>
    </source>
</evidence>
<dbReference type="EMBL" id="FBYC01000004">
    <property type="protein sequence ID" value="CUX83273.1"/>
    <property type="molecule type" value="Genomic_DNA"/>
</dbReference>
<evidence type="ECO:0000256" key="2">
    <source>
        <dbReference type="SAM" id="MobiDB-lite"/>
    </source>
</evidence>
<evidence type="ECO:0008006" key="5">
    <source>
        <dbReference type="Google" id="ProtNLM"/>
    </source>
</evidence>
<proteinExistence type="predicted"/>
<evidence type="ECO:0000256" key="1">
    <source>
        <dbReference type="SAM" id="Coils"/>
    </source>
</evidence>
<sequence length="366" mass="40319">MSRFVDRGVEFLQTHFPDGQLRELTVHVDEESVHMHFAVAVWNEKISQNRGVQRLLQPSANALLADYEHAQDLVGEAFLDLGIHRGERRAAAARAAMAAGLEGPSPRDHVPPSKWRREQRRKALQDAAKIKTTARDAADGMLADAALVSNSTVKKSRKRAVAEARQRQAEAEQVLVDARIARTGGQIVGAFRHIRNQRLAAESEALNEKMLRRKAQLRQMEERSHALAAANARAEADLIAAQQETEAQAAEAAEITAKAKAAEADALEVVQATFMERHAAKAEIAARQKEMSRAQAEVAHKDAELSAKLSKVDRLLRHLEPLLRRMIGWLKRPDLPGEIAQEGSEILSEAHVLMSDPPSDPNAPQG</sequence>
<reference evidence="3 4" key="1">
    <citation type="submission" date="2016-01" db="EMBL/GenBank/DDBJ databases">
        <authorList>
            <person name="Varghese N."/>
        </authorList>
    </citation>
    <scope>NUCLEOTIDE SEQUENCE [LARGE SCALE GENOMIC DNA]</scope>
    <source>
        <strain evidence="3 4">HL-91</strain>
    </source>
</reference>
<dbReference type="Gene3D" id="3.30.930.30">
    <property type="match status" value="1"/>
</dbReference>
<gene>
    <name evidence="3" type="ORF">Ga0058931_2881</name>
</gene>
<keyword evidence="4" id="KW-1185">Reference proteome</keyword>
<dbReference type="Proteomes" id="UP000182045">
    <property type="component" value="Unassembled WGS sequence"/>
</dbReference>
<feature type="region of interest" description="Disordered" evidence="2">
    <location>
        <begin position="98"/>
        <end position="117"/>
    </location>
</feature>
<feature type="coiled-coil region" evidence="1">
    <location>
        <begin position="161"/>
        <end position="251"/>
    </location>
</feature>
<evidence type="ECO:0000313" key="4">
    <source>
        <dbReference type="Proteomes" id="UP000182045"/>
    </source>
</evidence>
<name>A0ABM9VW16_9RHOB</name>
<protein>
    <recommendedName>
        <fullName evidence="5">Plasmid recombination enzyme</fullName>
    </recommendedName>
</protein>